<protein>
    <submittedName>
        <fullName evidence="1">Uncharacterized protein</fullName>
    </submittedName>
</protein>
<dbReference type="AlphaFoldDB" id="A0A506V7K9"/>
<gene>
    <name evidence="1" type="ORF">FKM52_12895</name>
</gene>
<name>A0A506V7K9_9GAMM</name>
<reference evidence="1 2" key="1">
    <citation type="submission" date="2019-06" db="EMBL/GenBank/DDBJ databases">
        <authorList>
            <person name="Yang Y."/>
        </authorList>
    </citation>
    <scope>NUCLEOTIDE SEQUENCE [LARGE SCALE GENOMIC DNA]</scope>
    <source>
        <strain evidence="1 2">BIT-26</strain>
    </source>
</reference>
<sequence length="87" mass="9717">MKPVVVKKMSYPIFLWITTGKILFIAGDNVGKRVKQASARRGAPDKKPRLIMLLFPRVFRCAAAANTSGGRGYFLSNLKVAEWSLDF</sequence>
<dbReference type="EMBL" id="VHQI01000007">
    <property type="protein sequence ID" value="TPW41645.1"/>
    <property type="molecule type" value="Genomic_DNA"/>
</dbReference>
<accession>A0A506V7K9</accession>
<comment type="caution">
    <text evidence="1">The sequence shown here is derived from an EMBL/GenBank/DDBJ whole genome shotgun (WGS) entry which is preliminary data.</text>
</comment>
<dbReference type="RefSeq" id="WP_141176583.1">
    <property type="nucleotide sequence ID" value="NZ_JBHUFX010000006.1"/>
</dbReference>
<dbReference type="OrthoDB" id="6578465at2"/>
<evidence type="ECO:0000313" key="2">
    <source>
        <dbReference type="Proteomes" id="UP000319523"/>
    </source>
</evidence>
<keyword evidence="2" id="KW-1185">Reference proteome</keyword>
<evidence type="ECO:0000313" key="1">
    <source>
        <dbReference type="EMBL" id="TPW41645.1"/>
    </source>
</evidence>
<proteinExistence type="predicted"/>
<dbReference type="Proteomes" id="UP000319523">
    <property type="component" value="Unassembled WGS sequence"/>
</dbReference>
<organism evidence="1 2">
    <name type="scientific">Mixta tenebrionis</name>
    <dbReference type="NCBI Taxonomy" id="2562439"/>
    <lineage>
        <taxon>Bacteria</taxon>
        <taxon>Pseudomonadati</taxon>
        <taxon>Pseudomonadota</taxon>
        <taxon>Gammaproteobacteria</taxon>
        <taxon>Enterobacterales</taxon>
        <taxon>Erwiniaceae</taxon>
        <taxon>Mixta</taxon>
    </lineage>
</organism>